<evidence type="ECO:0000256" key="1">
    <source>
        <dbReference type="ARBA" id="ARBA00008777"/>
    </source>
</evidence>
<protein>
    <recommendedName>
        <fullName evidence="4">50S ribosomal protein L17</fullName>
    </recommendedName>
</protein>
<accession>A0A2M8GMD0</accession>
<dbReference type="SUPFAM" id="SSF64263">
    <property type="entry name" value="Prokaryotic ribosomal protein L17"/>
    <property type="match status" value="1"/>
</dbReference>
<evidence type="ECO:0000256" key="4">
    <source>
        <dbReference type="ARBA" id="ARBA00035494"/>
    </source>
</evidence>
<evidence type="ECO:0000313" key="5">
    <source>
        <dbReference type="EMBL" id="PJC81678.1"/>
    </source>
</evidence>
<dbReference type="GO" id="GO:0003735">
    <property type="term" value="F:structural constituent of ribosome"/>
    <property type="evidence" value="ECO:0007669"/>
    <property type="project" value="InterPro"/>
</dbReference>
<dbReference type="PANTHER" id="PTHR14413:SF16">
    <property type="entry name" value="LARGE RIBOSOMAL SUBUNIT PROTEIN BL17M"/>
    <property type="match status" value="1"/>
</dbReference>
<proteinExistence type="inferred from homology"/>
<name>A0A2M8GMD0_9BACT</name>
<dbReference type="GO" id="GO:0022625">
    <property type="term" value="C:cytosolic large ribosomal subunit"/>
    <property type="evidence" value="ECO:0007669"/>
    <property type="project" value="TreeGrafter"/>
</dbReference>
<comment type="caution">
    <text evidence="5">The sequence shown here is derived from an EMBL/GenBank/DDBJ whole genome shotgun (WGS) entry which is preliminary data.</text>
</comment>
<sequence length="138" mass="15990">MRHRVKKIKFNYGRDANRMLLRKLSVNFLTKGKLTTTKAKIKSLKSFLEIVLNKAKEETEANKNFIWKRIGDKKIIRLLFKEIGPAIKKKTSGYLKLNNLGKRLSDGSEMVKIEWSIPVVLENKKKPLVLPGRKISKK</sequence>
<dbReference type="EMBL" id="PFQK01000055">
    <property type="protein sequence ID" value="PJC81678.1"/>
    <property type="molecule type" value="Genomic_DNA"/>
</dbReference>
<dbReference type="AlphaFoldDB" id="A0A2M8GMD0"/>
<dbReference type="GO" id="GO:0006412">
    <property type="term" value="P:translation"/>
    <property type="evidence" value="ECO:0007669"/>
    <property type="project" value="InterPro"/>
</dbReference>
<dbReference type="Gene3D" id="3.90.1030.10">
    <property type="entry name" value="Ribosomal protein L17"/>
    <property type="match status" value="1"/>
</dbReference>
<organism evidence="5 6">
    <name type="scientific">Candidatus Roizmanbacteria bacterium CG_4_8_14_3_um_filter_36_10</name>
    <dbReference type="NCBI Taxonomy" id="1974834"/>
    <lineage>
        <taxon>Bacteria</taxon>
        <taxon>Candidatus Roizmaniibacteriota</taxon>
    </lineage>
</organism>
<comment type="similarity">
    <text evidence="1">Belongs to the bacterial ribosomal protein bL17 family.</text>
</comment>
<keyword evidence="2" id="KW-0689">Ribosomal protein</keyword>
<dbReference type="PANTHER" id="PTHR14413">
    <property type="entry name" value="RIBOSOMAL PROTEIN L17"/>
    <property type="match status" value="1"/>
</dbReference>
<evidence type="ECO:0000313" key="6">
    <source>
        <dbReference type="Proteomes" id="UP000229370"/>
    </source>
</evidence>
<dbReference type="InterPro" id="IPR000456">
    <property type="entry name" value="Ribosomal_bL17"/>
</dbReference>
<gene>
    <name evidence="5" type="ORF">CO007_03250</name>
</gene>
<dbReference type="InterPro" id="IPR036373">
    <property type="entry name" value="Ribosomal_bL17_sf"/>
</dbReference>
<dbReference type="Proteomes" id="UP000229370">
    <property type="component" value="Unassembled WGS sequence"/>
</dbReference>
<dbReference type="Pfam" id="PF01196">
    <property type="entry name" value="Ribosomal_L17"/>
    <property type="match status" value="1"/>
</dbReference>
<reference evidence="6" key="1">
    <citation type="submission" date="2017-09" db="EMBL/GenBank/DDBJ databases">
        <title>Depth-based differentiation of microbial function through sediment-hosted aquifers and enrichment of novel symbionts in the deep terrestrial subsurface.</title>
        <authorList>
            <person name="Probst A.J."/>
            <person name="Ladd B."/>
            <person name="Jarett J.K."/>
            <person name="Geller-Mcgrath D.E."/>
            <person name="Sieber C.M.K."/>
            <person name="Emerson J.B."/>
            <person name="Anantharaman K."/>
            <person name="Thomas B.C."/>
            <person name="Malmstrom R."/>
            <person name="Stieglmeier M."/>
            <person name="Klingl A."/>
            <person name="Woyke T."/>
            <person name="Ryan C.M."/>
            <person name="Banfield J.F."/>
        </authorList>
    </citation>
    <scope>NUCLEOTIDE SEQUENCE [LARGE SCALE GENOMIC DNA]</scope>
</reference>
<keyword evidence="3" id="KW-0687">Ribonucleoprotein</keyword>
<evidence type="ECO:0000256" key="3">
    <source>
        <dbReference type="ARBA" id="ARBA00023274"/>
    </source>
</evidence>
<evidence type="ECO:0000256" key="2">
    <source>
        <dbReference type="ARBA" id="ARBA00022980"/>
    </source>
</evidence>